<gene>
    <name evidence="2" type="ORF">CI610_02920</name>
</gene>
<evidence type="ECO:0000256" key="1">
    <source>
        <dbReference type="SAM" id="MobiDB-lite"/>
    </source>
</evidence>
<dbReference type="AlphaFoldDB" id="A0A2H9T4K5"/>
<dbReference type="EMBL" id="NSIT01000250">
    <property type="protein sequence ID" value="PJE78144.1"/>
    <property type="molecule type" value="Genomic_DNA"/>
</dbReference>
<feature type="compositionally biased region" description="Polar residues" evidence="1">
    <location>
        <begin position="603"/>
        <end position="613"/>
    </location>
</feature>
<protein>
    <submittedName>
        <fullName evidence="2">Uncharacterized protein</fullName>
    </submittedName>
</protein>
<name>A0A2H9T4K5_9ZZZZ</name>
<feature type="region of interest" description="Disordered" evidence="1">
    <location>
        <begin position="576"/>
        <end position="613"/>
    </location>
</feature>
<comment type="caution">
    <text evidence="2">The sequence shown here is derived from an EMBL/GenBank/DDBJ whole genome shotgun (WGS) entry which is preliminary data.</text>
</comment>
<proteinExistence type="predicted"/>
<accession>A0A2H9T4K5</accession>
<sequence length="613" mass="71090">MDFLLEQTQLSSIRSKEWLTIPNIDPRGHRVKCFFNCESSSLQLFQADPKLKQQSYNITYLCKQTLHYFLSDIKQYQQENFLMEDGSEAKPDASQFIFLPLSEKENMSEPMHEKSESHPHIKKTTENFTPSSSVHYEKGLVIQNQQKSSITQTRGRKRKRSMGELDELSSAPAVKKSHSEKNGDTTYYLQNEKSYSDTEMYEYIKNCHKELHHSLLEIAQEYIDEDSLNFSLEKVSKVLIAYKNFLGTDNEIHSAAGISDSIENIITRITQNPLCQLYFLTADHQPVTWRDIVLYMSHLQNTWGHFVPPQELNYSQSRDIPTKRQDIKIHDALKQSLDNLSPDEQWAQRLQRQKMNLIDKLKKLDKLKKRKGWSLREYNDDLTETYKLLKKHETTLQDQDEKHQKKSIIACKMIHSCITTFYKDVHDKNIASRDKARKIIGHWFCSHHIELVNKLLGTEWFKHLSPQWTANTRIIFLQTGKQLLLTVGSPQTSSAFFKLPKATFAFFMKTLNLPVLLEASVYKRPCLIRDAISDLQWRYQREHPQLHNNNSFMKLQSAFLNAGNELQPITPEEAQALQSSANLSETTTSSSETAPSQEESVNIDGNTLDFSAL</sequence>
<evidence type="ECO:0000313" key="2">
    <source>
        <dbReference type="EMBL" id="PJE78144.1"/>
    </source>
</evidence>
<feature type="compositionally biased region" description="Low complexity" evidence="1">
    <location>
        <begin position="579"/>
        <end position="600"/>
    </location>
</feature>
<reference evidence="2" key="1">
    <citation type="journal article" date="2017" name="Appl. Environ. Microbiol.">
        <title>Molecular characterization of an Endozoicomonas-like organism causing infection in king scallop Pecten maximus L.</title>
        <authorList>
            <person name="Cano I."/>
            <person name="van Aerle R."/>
            <person name="Ross S."/>
            <person name="Verner-Jeffreys D.W."/>
            <person name="Paley R.K."/>
            <person name="Rimmer G."/>
            <person name="Ryder D."/>
            <person name="Hooper P."/>
            <person name="Stone D."/>
            <person name="Feist S.W."/>
        </authorList>
    </citation>
    <scope>NUCLEOTIDE SEQUENCE</scope>
</reference>
<organism evidence="2">
    <name type="scientific">invertebrate metagenome</name>
    <dbReference type="NCBI Taxonomy" id="1711999"/>
    <lineage>
        <taxon>unclassified sequences</taxon>
        <taxon>metagenomes</taxon>
        <taxon>organismal metagenomes</taxon>
    </lineage>
</organism>
<feature type="region of interest" description="Disordered" evidence="1">
    <location>
        <begin position="145"/>
        <end position="185"/>
    </location>
</feature>